<keyword evidence="1" id="KW-0812">Transmembrane</keyword>
<dbReference type="PANTHER" id="PTHR41983:SF2">
    <property type="entry name" value="SHORT-CHAIN FATTY ACID TRANSPORTER-RELATED"/>
    <property type="match status" value="1"/>
</dbReference>
<comment type="caution">
    <text evidence="2">The sequence shown here is derived from an EMBL/GenBank/DDBJ whole genome shotgun (WGS) entry which is preliminary data.</text>
</comment>
<keyword evidence="1" id="KW-1133">Transmembrane helix</keyword>
<dbReference type="Proteomes" id="UP001209922">
    <property type="component" value="Unassembled WGS sequence"/>
</dbReference>
<dbReference type="RefSeq" id="WP_265128735.1">
    <property type="nucleotide sequence ID" value="NZ_JAPCHY010000013.1"/>
</dbReference>
<reference evidence="2 3" key="1">
    <citation type="submission" date="2022-10" db="EMBL/GenBank/DDBJ databases">
        <title>Xanthomonas sp. H13-6.</title>
        <authorList>
            <person name="Liu X."/>
            <person name="Deng Z."/>
            <person name="Jiang Y."/>
            <person name="Yu T."/>
            <person name="Ai J."/>
        </authorList>
    </citation>
    <scope>NUCLEOTIDE SEQUENCE [LARGE SCALE GENOMIC DNA]</scope>
    <source>
        <strain evidence="2 3">H13-6</strain>
    </source>
</reference>
<keyword evidence="1" id="KW-0472">Membrane</keyword>
<feature type="transmembrane region" description="Helical" evidence="1">
    <location>
        <begin position="147"/>
        <end position="168"/>
    </location>
</feature>
<dbReference type="PANTHER" id="PTHR41983">
    <property type="entry name" value="SHORT-CHAIN FATTY ACID TRANSPORTER-RELATED"/>
    <property type="match status" value="1"/>
</dbReference>
<feature type="transmembrane region" description="Helical" evidence="1">
    <location>
        <begin position="29"/>
        <end position="49"/>
    </location>
</feature>
<organism evidence="2 3">
    <name type="scientific">Xanthomonas chitinilytica</name>
    <dbReference type="NCBI Taxonomy" id="2989819"/>
    <lineage>
        <taxon>Bacteria</taxon>
        <taxon>Pseudomonadati</taxon>
        <taxon>Pseudomonadota</taxon>
        <taxon>Gammaproteobacteria</taxon>
        <taxon>Lysobacterales</taxon>
        <taxon>Lysobacteraceae</taxon>
        <taxon>Xanthomonas</taxon>
    </lineage>
</organism>
<feature type="transmembrane region" description="Helical" evidence="1">
    <location>
        <begin position="251"/>
        <end position="272"/>
    </location>
</feature>
<evidence type="ECO:0000313" key="2">
    <source>
        <dbReference type="EMBL" id="MCW4473749.1"/>
    </source>
</evidence>
<dbReference type="InterPro" id="IPR006160">
    <property type="entry name" value="SCFA_transpt_AtoE"/>
</dbReference>
<feature type="transmembrane region" description="Helical" evidence="1">
    <location>
        <begin position="102"/>
        <end position="135"/>
    </location>
</feature>
<protein>
    <submittedName>
        <fullName evidence="2">TIGR00366 family protein</fullName>
    </submittedName>
</protein>
<name>A0ABT3JZU1_9XANT</name>
<keyword evidence="3" id="KW-1185">Reference proteome</keyword>
<dbReference type="Pfam" id="PF02667">
    <property type="entry name" value="SCFA_trans"/>
    <property type="match status" value="1"/>
</dbReference>
<accession>A0ABT3JZU1</accession>
<proteinExistence type="predicted"/>
<gene>
    <name evidence="2" type="ORF">OK345_14710</name>
</gene>
<dbReference type="EMBL" id="JAPCHY010000013">
    <property type="protein sequence ID" value="MCW4473749.1"/>
    <property type="molecule type" value="Genomic_DNA"/>
</dbReference>
<feature type="transmembrane region" description="Helical" evidence="1">
    <location>
        <begin position="278"/>
        <end position="300"/>
    </location>
</feature>
<feature type="transmembrane region" description="Helical" evidence="1">
    <location>
        <begin position="447"/>
        <end position="468"/>
    </location>
</feature>
<feature type="transmembrane region" description="Helical" evidence="1">
    <location>
        <begin position="195"/>
        <end position="216"/>
    </location>
</feature>
<evidence type="ECO:0000313" key="3">
    <source>
        <dbReference type="Proteomes" id="UP001209922"/>
    </source>
</evidence>
<sequence length="473" mass="50232">MNHSPQDSLSARFALRCARFSERWFPDSWVFAALALGVVSAAAMINGGAPTETAKAFGDGFWSLIPFTMQMAFVVIGGYVVASSGPASKLIDRLARMPRTGRSAVCWVAAVSMISSLLNWGLSLVFAGLLVRALARRTDLKMDYRAAGAAGYLGLGATWALGLSSSAAQLQANPASLPPSILSITGVIPFTETIFLWQSGVLLGALIVASLIVAYVTAPSEASAKSAADCGVDVQPTAVPAARKASRPGEWLEYSPLLILMLVALAGGWLVHEFSTKPAIQAISGLNTYNLLFLMAGALLHWRPRSFLDAVSRAVPSTAGVLIQFPLYGSIAAIMTNVTGNDGHSVAHLISHAFTTVASHDTYALLMGSYSAVLGFFIPSGGGKWIIEAPYVMLVANDLQYHLGWAVQIYNAAEALPNLINPFYMLPLLGVLGLKARDLIGFTFVQLLVHTPLVLILLWLLGTTLAYVPPVMP</sequence>
<feature type="transmembrane region" description="Helical" evidence="1">
    <location>
        <begin position="61"/>
        <end position="82"/>
    </location>
</feature>
<evidence type="ECO:0000256" key="1">
    <source>
        <dbReference type="SAM" id="Phobius"/>
    </source>
</evidence>